<dbReference type="KEGG" id="mlt:VC82_1722"/>
<dbReference type="Pfam" id="PF01344">
    <property type="entry name" value="Kelch_1"/>
    <property type="match status" value="1"/>
</dbReference>
<dbReference type="InterPro" id="IPR006652">
    <property type="entry name" value="Kelch_1"/>
</dbReference>
<keyword evidence="4" id="KW-1185">Reference proteome</keyword>
<dbReference type="InterPro" id="IPR013783">
    <property type="entry name" value="Ig-like_fold"/>
</dbReference>
<evidence type="ECO:0000256" key="1">
    <source>
        <dbReference type="SAM" id="MobiDB-lite"/>
    </source>
</evidence>
<keyword evidence="2" id="KW-0732">Signal</keyword>
<name>A0A0D5YTZ6_9FLAO</name>
<dbReference type="InterPro" id="IPR015915">
    <property type="entry name" value="Kelch-typ_b-propeller"/>
</dbReference>
<feature type="signal peptide" evidence="2">
    <location>
        <begin position="1"/>
        <end position="20"/>
    </location>
</feature>
<dbReference type="PANTHER" id="PTHR23244">
    <property type="entry name" value="KELCH REPEAT DOMAIN"/>
    <property type="match status" value="1"/>
</dbReference>
<feature type="chain" id="PRO_5002300315" evidence="2">
    <location>
        <begin position="21"/>
        <end position="453"/>
    </location>
</feature>
<dbReference type="Pfam" id="PF24681">
    <property type="entry name" value="Kelch_KLHDC2_KLHL20_DRC7"/>
    <property type="match status" value="1"/>
</dbReference>
<dbReference type="Gene3D" id="2.120.10.80">
    <property type="entry name" value="Kelch-type beta propeller"/>
    <property type="match status" value="2"/>
</dbReference>
<accession>A0A0D5YTZ6</accession>
<dbReference type="AlphaFoldDB" id="A0A0D5YTZ6"/>
<feature type="region of interest" description="Disordered" evidence="1">
    <location>
        <begin position="21"/>
        <end position="63"/>
    </location>
</feature>
<reference evidence="3 4" key="1">
    <citation type="submission" date="2015-03" db="EMBL/GenBank/DDBJ databases">
        <title>Complete genome sequence of Muricauda lutaonensis CC-HSB-11T, isolated from a coastal hot spring.</title>
        <authorList>
            <person name="Kim K.M."/>
        </authorList>
    </citation>
    <scope>NUCLEOTIDE SEQUENCE [LARGE SCALE GENOMIC DNA]</scope>
    <source>
        <strain evidence="3 4">CC-HSB-11</strain>
    </source>
</reference>
<dbReference type="Proteomes" id="UP000032726">
    <property type="component" value="Chromosome"/>
</dbReference>
<dbReference type="SUPFAM" id="SSF50965">
    <property type="entry name" value="Galactose oxidase, central domain"/>
    <property type="match status" value="1"/>
</dbReference>
<protein>
    <submittedName>
        <fullName evidence="3">Kelch repeats protein</fullName>
    </submittedName>
</protein>
<dbReference type="HOGENOM" id="CLU_643760_0_0_10"/>
<evidence type="ECO:0000256" key="2">
    <source>
        <dbReference type="SAM" id="SignalP"/>
    </source>
</evidence>
<dbReference type="SUPFAM" id="SSF117281">
    <property type="entry name" value="Kelch motif"/>
    <property type="match status" value="1"/>
</dbReference>
<dbReference type="EMBL" id="CP011071">
    <property type="protein sequence ID" value="AKA35333.1"/>
    <property type="molecule type" value="Genomic_DNA"/>
</dbReference>
<dbReference type="STRING" id="516051.VC82_1722"/>
<dbReference type="InterPro" id="IPR011043">
    <property type="entry name" value="Gal_Oxase/kelch_b-propeller"/>
</dbReference>
<dbReference type="RefSeq" id="WP_045801996.1">
    <property type="nucleotide sequence ID" value="NZ_CP011071.1"/>
</dbReference>
<evidence type="ECO:0000313" key="4">
    <source>
        <dbReference type="Proteomes" id="UP000032726"/>
    </source>
</evidence>
<sequence length="453" mass="50910">MRLLKILLVFALLITAYGKGDTPSNFEDDSDSGNEEEVVDNEEGQDDDNQNQDTPPPNNPPSSFSLLRFTNGMENVELVNPEFSWEESIDPDGDTVTYSLLFGMGDMEPTTVIAENLMRTSFLFETTLSRDTFYSWQVIASDTNDATTDSEIYNFTTRPIKVSKLVSEAEFEGRSEHTVLVFDGKLWIIGGVDRFERSDEVWSSEDGINWTKITNNAGFESRGEHASVVFNNKIWVVAGIDNLGNPLNDVWSSEDGLNWTQENADAPFAGRLDHSLTVFNNKLWLIGGEDGTYELDDIWMSKDGVNWELITDDAEFPARYGHSAVVFNDHFYLIGGLNSNQGSGFGALNDVWSSNDGINWQIETVDAEFSPRWSHSTTILNEEIWVIGGLGGGRKNDIWSSKDGINWTQEIPRDDQERFSSRFNHTCTVFNNMIFLIGGNDGSRENDVWTLIP</sequence>
<proteinExistence type="predicted"/>
<dbReference type="OrthoDB" id="211220at2"/>
<feature type="compositionally biased region" description="Acidic residues" evidence="1">
    <location>
        <begin position="26"/>
        <end position="50"/>
    </location>
</feature>
<organism evidence="3 4">
    <name type="scientific">Flagellimonas lutaonensis</name>
    <dbReference type="NCBI Taxonomy" id="516051"/>
    <lineage>
        <taxon>Bacteria</taxon>
        <taxon>Pseudomonadati</taxon>
        <taxon>Bacteroidota</taxon>
        <taxon>Flavobacteriia</taxon>
        <taxon>Flavobacteriales</taxon>
        <taxon>Flavobacteriaceae</taxon>
        <taxon>Flagellimonas</taxon>
    </lineage>
</organism>
<gene>
    <name evidence="3" type="ORF">VC82_1722</name>
</gene>
<evidence type="ECO:0000313" key="3">
    <source>
        <dbReference type="EMBL" id="AKA35333.1"/>
    </source>
</evidence>
<dbReference type="Gene3D" id="2.60.40.10">
    <property type="entry name" value="Immunoglobulins"/>
    <property type="match status" value="1"/>
</dbReference>